<dbReference type="RefSeq" id="WP_388235452.1">
    <property type="nucleotide sequence ID" value="NZ_JBHVZQ010000013.1"/>
</dbReference>
<keyword evidence="1" id="KW-1133">Transmembrane helix</keyword>
<comment type="caution">
    <text evidence="2">The sequence shown here is derived from an EMBL/GenBank/DDBJ whole genome shotgun (WGS) entry which is preliminary data.</text>
</comment>
<feature type="transmembrane region" description="Helical" evidence="1">
    <location>
        <begin position="21"/>
        <end position="39"/>
    </location>
</feature>
<evidence type="ECO:0000313" key="2">
    <source>
        <dbReference type="EMBL" id="MFF1275111.1"/>
    </source>
</evidence>
<feature type="transmembrane region" description="Helical" evidence="1">
    <location>
        <begin position="59"/>
        <end position="80"/>
    </location>
</feature>
<keyword evidence="1" id="KW-0472">Membrane</keyword>
<sequence length="83" mass="8752">MTFRKDLATHADGTSLAILQSSWGLLILTLGAGVFSLLALTGQLSTGNAANLYAGGLRFFWIVQILAFCAGMGLFGVFGIREV</sequence>
<dbReference type="EMBL" id="JBHVZQ010000013">
    <property type="protein sequence ID" value="MFF1275111.1"/>
    <property type="molecule type" value="Genomic_DNA"/>
</dbReference>
<protein>
    <submittedName>
        <fullName evidence="2">Uncharacterized protein</fullName>
    </submittedName>
</protein>
<dbReference type="Proteomes" id="UP001601627">
    <property type="component" value="Unassembled WGS sequence"/>
</dbReference>
<evidence type="ECO:0000313" key="3">
    <source>
        <dbReference type="Proteomes" id="UP001601627"/>
    </source>
</evidence>
<accession>A0ABW6Q8H3</accession>
<keyword evidence="1" id="KW-0812">Transmembrane</keyword>
<organism evidence="2 3">
    <name type="scientific">Streptomyces marokkonensis</name>
    <dbReference type="NCBI Taxonomy" id="324855"/>
    <lineage>
        <taxon>Bacteria</taxon>
        <taxon>Bacillati</taxon>
        <taxon>Actinomycetota</taxon>
        <taxon>Actinomycetes</taxon>
        <taxon>Kitasatosporales</taxon>
        <taxon>Streptomycetaceae</taxon>
        <taxon>Streptomyces</taxon>
    </lineage>
</organism>
<keyword evidence="3" id="KW-1185">Reference proteome</keyword>
<proteinExistence type="predicted"/>
<evidence type="ECO:0000256" key="1">
    <source>
        <dbReference type="SAM" id="Phobius"/>
    </source>
</evidence>
<reference evidence="2 3" key="1">
    <citation type="submission" date="2024-09" db="EMBL/GenBank/DDBJ databases">
        <title>The Natural Products Discovery Center: Release of the First 8490 Sequenced Strains for Exploring Actinobacteria Biosynthetic Diversity.</title>
        <authorList>
            <person name="Kalkreuter E."/>
            <person name="Kautsar S.A."/>
            <person name="Yang D."/>
            <person name="Bader C.D."/>
            <person name="Teijaro C.N."/>
            <person name="Fluegel L."/>
            <person name="Davis C.M."/>
            <person name="Simpson J.R."/>
            <person name="Lauterbach L."/>
            <person name="Steele A.D."/>
            <person name="Gui C."/>
            <person name="Meng S."/>
            <person name="Li G."/>
            <person name="Viehrig K."/>
            <person name="Ye F."/>
            <person name="Su P."/>
            <person name="Kiefer A.F."/>
            <person name="Nichols A."/>
            <person name="Cepeda A.J."/>
            <person name="Yan W."/>
            <person name="Fan B."/>
            <person name="Jiang Y."/>
            <person name="Adhikari A."/>
            <person name="Zheng C.-J."/>
            <person name="Schuster L."/>
            <person name="Cowan T.M."/>
            <person name="Smanski M.J."/>
            <person name="Chevrette M.G."/>
            <person name="De Carvalho L.P.S."/>
            <person name="Shen B."/>
        </authorList>
    </citation>
    <scope>NUCLEOTIDE SEQUENCE [LARGE SCALE GENOMIC DNA]</scope>
    <source>
        <strain evidence="2 3">NPDC058328</strain>
    </source>
</reference>
<name>A0ABW6Q8H3_9ACTN</name>
<gene>
    <name evidence="2" type="ORF">ACFVZC_17100</name>
</gene>